<reference evidence="7 8" key="1">
    <citation type="submission" date="2015-09" db="EMBL/GenBank/DDBJ databases">
        <title>Draft genome of the parasitic nematode Teladorsagia circumcincta isolate WARC Sus (inbred).</title>
        <authorList>
            <person name="Mitreva M."/>
        </authorList>
    </citation>
    <scope>NUCLEOTIDE SEQUENCE [LARGE SCALE GENOMIC DNA]</scope>
    <source>
        <strain evidence="7 8">S</strain>
    </source>
</reference>
<sequence>MFGLDDEQVLNYNSMMQGAVGALTTVMFLVYAFTDYSKWVSERLNCLVAMVALLIFHLLTFSWPFLTGNLDCTKYVAGNGSTHGWDWCETLRPINFWVYYVGYALIFGIGLPCLNNSLQSLYSQILGKGRQGTMQGINQAAGCVSRILGPLLMSSTFSSFGPRATWLIEIGLISICLFIWCTVYRRLKPAGAVEIKERIMNLEHADRKIFRSDSIRTNISVIKDPSKVPVIP</sequence>
<feature type="transmembrane region" description="Helical" evidence="6">
    <location>
        <begin position="136"/>
        <end position="158"/>
    </location>
</feature>
<feature type="transmembrane region" description="Helical" evidence="6">
    <location>
        <begin position="15"/>
        <end position="34"/>
    </location>
</feature>
<dbReference type="Proteomes" id="UP000230423">
    <property type="component" value="Unassembled WGS sequence"/>
</dbReference>
<dbReference type="EMBL" id="KZ346477">
    <property type="protein sequence ID" value="PIO69897.1"/>
    <property type="molecule type" value="Genomic_DNA"/>
</dbReference>
<evidence type="ECO:0000256" key="2">
    <source>
        <dbReference type="ARBA" id="ARBA00022448"/>
    </source>
</evidence>
<dbReference type="InterPro" id="IPR036259">
    <property type="entry name" value="MFS_trans_sf"/>
</dbReference>
<accession>A0A2G9UI15</accession>
<feature type="transmembrane region" description="Helical" evidence="6">
    <location>
        <begin position="97"/>
        <end position="115"/>
    </location>
</feature>
<protein>
    <recommendedName>
        <fullName evidence="9">Major facilitator superfamily associated domain-containing protein</fullName>
    </recommendedName>
</protein>
<name>A0A2G9UI15_TELCI</name>
<dbReference type="GO" id="GO:0022857">
    <property type="term" value="F:transmembrane transporter activity"/>
    <property type="evidence" value="ECO:0007669"/>
    <property type="project" value="InterPro"/>
</dbReference>
<evidence type="ECO:0000313" key="7">
    <source>
        <dbReference type="EMBL" id="PIO69897.1"/>
    </source>
</evidence>
<organism evidence="7 8">
    <name type="scientific">Teladorsagia circumcincta</name>
    <name type="common">Brown stomach worm</name>
    <name type="synonym">Ostertagia circumcincta</name>
    <dbReference type="NCBI Taxonomy" id="45464"/>
    <lineage>
        <taxon>Eukaryota</taxon>
        <taxon>Metazoa</taxon>
        <taxon>Ecdysozoa</taxon>
        <taxon>Nematoda</taxon>
        <taxon>Chromadorea</taxon>
        <taxon>Rhabditida</taxon>
        <taxon>Rhabditina</taxon>
        <taxon>Rhabditomorpha</taxon>
        <taxon>Strongyloidea</taxon>
        <taxon>Trichostrongylidae</taxon>
        <taxon>Teladorsagia</taxon>
    </lineage>
</organism>
<keyword evidence="3 6" id="KW-0812">Transmembrane</keyword>
<dbReference type="InterPro" id="IPR051068">
    <property type="entry name" value="MFS_Domain-Containing_Protein"/>
</dbReference>
<dbReference type="AlphaFoldDB" id="A0A2G9UI15"/>
<feature type="transmembrane region" description="Helical" evidence="6">
    <location>
        <begin position="46"/>
        <end position="66"/>
    </location>
</feature>
<dbReference type="Pfam" id="PF07690">
    <property type="entry name" value="MFS_1"/>
    <property type="match status" value="1"/>
</dbReference>
<keyword evidence="2" id="KW-0813">Transport</keyword>
<dbReference type="GO" id="GO:0012505">
    <property type="term" value="C:endomembrane system"/>
    <property type="evidence" value="ECO:0007669"/>
    <property type="project" value="UniProtKB-SubCell"/>
</dbReference>
<evidence type="ECO:0008006" key="9">
    <source>
        <dbReference type="Google" id="ProtNLM"/>
    </source>
</evidence>
<evidence type="ECO:0000256" key="6">
    <source>
        <dbReference type="SAM" id="Phobius"/>
    </source>
</evidence>
<evidence type="ECO:0000256" key="4">
    <source>
        <dbReference type="ARBA" id="ARBA00022989"/>
    </source>
</evidence>
<feature type="transmembrane region" description="Helical" evidence="6">
    <location>
        <begin position="164"/>
        <end position="183"/>
    </location>
</feature>
<proteinExistence type="predicted"/>
<dbReference type="OrthoDB" id="370281at2759"/>
<evidence type="ECO:0000256" key="1">
    <source>
        <dbReference type="ARBA" id="ARBA00004127"/>
    </source>
</evidence>
<keyword evidence="5 6" id="KW-0472">Membrane</keyword>
<evidence type="ECO:0000256" key="3">
    <source>
        <dbReference type="ARBA" id="ARBA00022692"/>
    </source>
</evidence>
<keyword evidence="8" id="KW-1185">Reference proteome</keyword>
<dbReference type="Gene3D" id="1.20.1250.20">
    <property type="entry name" value="MFS general substrate transporter like domains"/>
    <property type="match status" value="1"/>
</dbReference>
<dbReference type="SUPFAM" id="SSF103473">
    <property type="entry name" value="MFS general substrate transporter"/>
    <property type="match status" value="1"/>
</dbReference>
<comment type="subcellular location">
    <subcellularLocation>
        <location evidence="1">Endomembrane system</location>
        <topology evidence="1">Multi-pass membrane protein</topology>
    </subcellularLocation>
</comment>
<evidence type="ECO:0000256" key="5">
    <source>
        <dbReference type="ARBA" id="ARBA00023136"/>
    </source>
</evidence>
<keyword evidence="4 6" id="KW-1133">Transmembrane helix</keyword>
<gene>
    <name evidence="7" type="ORF">TELCIR_08270</name>
</gene>
<dbReference type="PANTHER" id="PTHR23510">
    <property type="entry name" value="INNER MEMBRANE TRANSPORT PROTEIN YAJR"/>
    <property type="match status" value="1"/>
</dbReference>
<dbReference type="GO" id="GO:0005765">
    <property type="term" value="C:lysosomal membrane"/>
    <property type="evidence" value="ECO:0007669"/>
    <property type="project" value="TreeGrafter"/>
</dbReference>
<dbReference type="InterPro" id="IPR011701">
    <property type="entry name" value="MFS"/>
</dbReference>
<evidence type="ECO:0000313" key="8">
    <source>
        <dbReference type="Proteomes" id="UP000230423"/>
    </source>
</evidence>
<dbReference type="PANTHER" id="PTHR23510:SF3">
    <property type="entry name" value="MAJOR FACILITATOR SUPERFAMILY DOMAIN-CONTAINING PROTEIN 8"/>
    <property type="match status" value="1"/>
</dbReference>